<organism evidence="2 3">
    <name type="scientific">Liparis tanakae</name>
    <name type="common">Tanaka's snailfish</name>
    <dbReference type="NCBI Taxonomy" id="230148"/>
    <lineage>
        <taxon>Eukaryota</taxon>
        <taxon>Metazoa</taxon>
        <taxon>Chordata</taxon>
        <taxon>Craniata</taxon>
        <taxon>Vertebrata</taxon>
        <taxon>Euteleostomi</taxon>
        <taxon>Actinopterygii</taxon>
        <taxon>Neopterygii</taxon>
        <taxon>Teleostei</taxon>
        <taxon>Neoteleostei</taxon>
        <taxon>Acanthomorphata</taxon>
        <taxon>Eupercaria</taxon>
        <taxon>Perciformes</taxon>
        <taxon>Cottioidei</taxon>
        <taxon>Cottales</taxon>
        <taxon>Liparidae</taxon>
        <taxon>Liparis</taxon>
    </lineage>
</organism>
<dbReference type="EMBL" id="SRLO01000256">
    <property type="protein sequence ID" value="TNN64272.1"/>
    <property type="molecule type" value="Genomic_DNA"/>
</dbReference>
<reference evidence="2 3" key="1">
    <citation type="submission" date="2019-03" db="EMBL/GenBank/DDBJ databases">
        <title>First draft genome of Liparis tanakae, snailfish: a comprehensive survey of snailfish specific genes.</title>
        <authorList>
            <person name="Kim W."/>
            <person name="Song I."/>
            <person name="Jeong J.-H."/>
            <person name="Kim D."/>
            <person name="Kim S."/>
            <person name="Ryu S."/>
            <person name="Song J.Y."/>
            <person name="Lee S.K."/>
        </authorList>
    </citation>
    <scope>NUCLEOTIDE SEQUENCE [LARGE SCALE GENOMIC DNA]</scope>
    <source>
        <tissue evidence="2">Muscle</tissue>
    </source>
</reference>
<evidence type="ECO:0000313" key="3">
    <source>
        <dbReference type="Proteomes" id="UP000314294"/>
    </source>
</evidence>
<accession>A0A4Z2HHF3</accession>
<keyword evidence="3" id="KW-1185">Reference proteome</keyword>
<feature type="region of interest" description="Disordered" evidence="1">
    <location>
        <begin position="76"/>
        <end position="104"/>
    </location>
</feature>
<evidence type="ECO:0000256" key="1">
    <source>
        <dbReference type="SAM" id="MobiDB-lite"/>
    </source>
</evidence>
<gene>
    <name evidence="2" type="ORF">EYF80_025523</name>
</gene>
<dbReference type="Proteomes" id="UP000314294">
    <property type="component" value="Unassembled WGS sequence"/>
</dbReference>
<sequence length="218" mass="23721">MQLHGSVAAHTSSLKFLPRTARLDGVLVPHGPGAAALRPPCSSDVQRRPLPLGSSALRLRADASWRGGGLFEDDHNNVPSLATASSQRNSRVTHKGTPQFSPPPCCSASSAALTERLTDQDFASRQREAQFVSLLPAFLWDVYDVAEVQRELREEGTDVAVFDGAIGTLLSRPSLRLFSSFGLLFLFLFASSTEFLEAAGEERQSGDELTEELRIIRI</sequence>
<evidence type="ECO:0000313" key="2">
    <source>
        <dbReference type="EMBL" id="TNN64272.1"/>
    </source>
</evidence>
<comment type="caution">
    <text evidence="2">The sequence shown here is derived from an EMBL/GenBank/DDBJ whole genome shotgun (WGS) entry which is preliminary data.</text>
</comment>
<proteinExistence type="predicted"/>
<protein>
    <submittedName>
        <fullName evidence="2">Uncharacterized protein</fullName>
    </submittedName>
</protein>
<dbReference type="AlphaFoldDB" id="A0A4Z2HHF3"/>
<name>A0A4Z2HHF3_9TELE</name>
<feature type="compositionally biased region" description="Polar residues" evidence="1">
    <location>
        <begin position="77"/>
        <end position="90"/>
    </location>
</feature>